<evidence type="ECO:0000313" key="3">
    <source>
        <dbReference type="Proteomes" id="UP000541558"/>
    </source>
</evidence>
<protein>
    <submittedName>
        <fullName evidence="2">Uncharacterized protein</fullName>
    </submittedName>
</protein>
<keyword evidence="1" id="KW-1133">Transmembrane helix</keyword>
<evidence type="ECO:0000313" key="2">
    <source>
        <dbReference type="EMBL" id="KAF5319792.1"/>
    </source>
</evidence>
<feature type="transmembrane region" description="Helical" evidence="1">
    <location>
        <begin position="20"/>
        <end position="40"/>
    </location>
</feature>
<keyword evidence="1" id="KW-0472">Membrane</keyword>
<name>A0A8H5BCR1_9AGAR</name>
<gene>
    <name evidence="2" type="ORF">D9611_012855</name>
</gene>
<dbReference type="AlphaFoldDB" id="A0A8H5BCR1"/>
<dbReference type="OrthoDB" id="10408571at2759"/>
<reference evidence="2 3" key="1">
    <citation type="journal article" date="2020" name="ISME J.">
        <title>Uncovering the hidden diversity of litter-decomposition mechanisms in mushroom-forming fungi.</title>
        <authorList>
            <person name="Floudas D."/>
            <person name="Bentzer J."/>
            <person name="Ahren D."/>
            <person name="Johansson T."/>
            <person name="Persson P."/>
            <person name="Tunlid A."/>
        </authorList>
    </citation>
    <scope>NUCLEOTIDE SEQUENCE [LARGE SCALE GENOMIC DNA]</scope>
    <source>
        <strain evidence="2 3">CBS 175.51</strain>
    </source>
</reference>
<keyword evidence="1" id="KW-0812">Transmembrane</keyword>
<organism evidence="2 3">
    <name type="scientific">Ephemerocybe angulata</name>
    <dbReference type="NCBI Taxonomy" id="980116"/>
    <lineage>
        <taxon>Eukaryota</taxon>
        <taxon>Fungi</taxon>
        <taxon>Dikarya</taxon>
        <taxon>Basidiomycota</taxon>
        <taxon>Agaricomycotina</taxon>
        <taxon>Agaricomycetes</taxon>
        <taxon>Agaricomycetidae</taxon>
        <taxon>Agaricales</taxon>
        <taxon>Agaricineae</taxon>
        <taxon>Psathyrellaceae</taxon>
        <taxon>Ephemerocybe</taxon>
    </lineage>
</organism>
<sequence>MSHKVKPQVSNRNVILTMRFPVALVIMYAGSAAFAAALTVPGKEREQLRTKDYLAFAAAQGIDLSKIPAWEPVAALNFTPIITGDGLPTLQELNLTWADIMKPAILGGSTAKPHSR</sequence>
<proteinExistence type="predicted"/>
<keyword evidence="3" id="KW-1185">Reference proteome</keyword>
<dbReference type="Proteomes" id="UP000541558">
    <property type="component" value="Unassembled WGS sequence"/>
</dbReference>
<dbReference type="EMBL" id="JAACJK010000173">
    <property type="protein sequence ID" value="KAF5319792.1"/>
    <property type="molecule type" value="Genomic_DNA"/>
</dbReference>
<comment type="caution">
    <text evidence="2">The sequence shown here is derived from an EMBL/GenBank/DDBJ whole genome shotgun (WGS) entry which is preliminary data.</text>
</comment>
<evidence type="ECO:0000256" key="1">
    <source>
        <dbReference type="SAM" id="Phobius"/>
    </source>
</evidence>
<accession>A0A8H5BCR1</accession>